<accession>A0A4Z1IJG2</accession>
<evidence type="ECO:0000313" key="1">
    <source>
        <dbReference type="EMBL" id="TGO61568.1"/>
    </source>
</evidence>
<dbReference type="Proteomes" id="UP000297527">
    <property type="component" value="Unassembled WGS sequence"/>
</dbReference>
<proteinExistence type="predicted"/>
<name>A0A4Z1IJG2_9HELO</name>
<sequence length="82" mass="9062">MALDPVFVSRERADNFDYLFQAQLKRTQSILQGGYMTPLNAHSIPLYSGGYTQAKLGIESITLMAGYKLTNGAAESCAEDRR</sequence>
<organism evidence="1 2">
    <name type="scientific">Botryotinia convoluta</name>
    <dbReference type="NCBI Taxonomy" id="54673"/>
    <lineage>
        <taxon>Eukaryota</taxon>
        <taxon>Fungi</taxon>
        <taxon>Dikarya</taxon>
        <taxon>Ascomycota</taxon>
        <taxon>Pezizomycotina</taxon>
        <taxon>Leotiomycetes</taxon>
        <taxon>Helotiales</taxon>
        <taxon>Sclerotiniaceae</taxon>
        <taxon>Botryotinia</taxon>
    </lineage>
</organism>
<protein>
    <submittedName>
        <fullName evidence="1">Uncharacterized protein</fullName>
    </submittedName>
</protein>
<comment type="caution">
    <text evidence="1">The sequence shown here is derived from an EMBL/GenBank/DDBJ whole genome shotgun (WGS) entry which is preliminary data.</text>
</comment>
<dbReference type="AlphaFoldDB" id="A0A4Z1IJG2"/>
<dbReference type="EMBL" id="PQXN01000026">
    <property type="protein sequence ID" value="TGO61568.1"/>
    <property type="molecule type" value="Genomic_DNA"/>
</dbReference>
<keyword evidence="2" id="KW-1185">Reference proteome</keyword>
<evidence type="ECO:0000313" key="2">
    <source>
        <dbReference type="Proteomes" id="UP000297527"/>
    </source>
</evidence>
<reference evidence="1 2" key="1">
    <citation type="submission" date="2017-12" db="EMBL/GenBank/DDBJ databases">
        <title>Comparative genomics of Botrytis spp.</title>
        <authorList>
            <person name="Valero-Jimenez C.A."/>
            <person name="Tapia P."/>
            <person name="Veloso J."/>
            <person name="Silva-Moreno E."/>
            <person name="Staats M."/>
            <person name="Valdes J.H."/>
            <person name="Van Kan J.A.L."/>
        </authorList>
    </citation>
    <scope>NUCLEOTIDE SEQUENCE [LARGE SCALE GENOMIC DNA]</scope>
    <source>
        <strain evidence="1 2">MUCL11595</strain>
    </source>
</reference>
<gene>
    <name evidence="1" type="ORF">BCON_0026g00120</name>
</gene>